<keyword evidence="4" id="KW-0238">DNA-binding</keyword>
<reference evidence="10" key="2">
    <citation type="submission" date="2025-08" db="UniProtKB">
        <authorList>
            <consortium name="RefSeq"/>
        </authorList>
    </citation>
    <scope>IDENTIFICATION</scope>
</reference>
<comment type="function">
    <text evidence="1">Putative transcription factor.</text>
</comment>
<reference evidence="9" key="1">
    <citation type="submission" date="2024-10" db="UniProtKB">
        <authorList>
            <consortium name="RefSeq"/>
        </authorList>
    </citation>
    <scope>NUCLEOTIDE SEQUENCE [LARGE SCALE GENOMIC DNA]</scope>
    <source>
        <strain evidence="9">cv. Zhongzhi No. 13</strain>
    </source>
</reference>
<evidence type="ECO:0000256" key="7">
    <source>
        <dbReference type="SAM" id="MobiDB-lite"/>
    </source>
</evidence>
<proteinExistence type="predicted"/>
<accession>A0A6I9TV72</accession>
<dbReference type="InterPro" id="IPR044607">
    <property type="entry name" value="RKD-like"/>
</dbReference>
<evidence type="ECO:0000259" key="8">
    <source>
        <dbReference type="PROSITE" id="PS51519"/>
    </source>
</evidence>
<keyword evidence="9" id="KW-1185">Reference proteome</keyword>
<keyword evidence="2" id="KW-0805">Transcription regulation</keyword>
<evidence type="ECO:0000256" key="5">
    <source>
        <dbReference type="ARBA" id="ARBA00023163"/>
    </source>
</evidence>
<evidence type="ECO:0000256" key="1">
    <source>
        <dbReference type="ARBA" id="ARBA00004049"/>
    </source>
</evidence>
<name>A0A6I9TV72_SESIN</name>
<dbReference type="GeneID" id="105169981"/>
<dbReference type="PROSITE" id="PS51519">
    <property type="entry name" value="RWP_RK"/>
    <property type="match status" value="1"/>
</dbReference>
<feature type="compositionally biased region" description="Polar residues" evidence="7">
    <location>
        <begin position="20"/>
        <end position="44"/>
    </location>
</feature>
<evidence type="ECO:0000256" key="4">
    <source>
        <dbReference type="ARBA" id="ARBA00023125"/>
    </source>
</evidence>
<evidence type="ECO:0000256" key="3">
    <source>
        <dbReference type="ARBA" id="ARBA00023054"/>
    </source>
</evidence>
<sequence length="369" mass="41686">MANSSTEFTFHDPFREIPSTEPSSSFFVENPTLGPSNLPSHSEQNPLNWPDHHLGSELNDILDPEDPFSDPVIWAFCNAPGDVPGSSGAGPSRFPGEGCSTHGILENPVSGDQSLPLPLVSVPRTQYNCICCQVLREITHTNGMNVKRLEIHGRFGVITHAVLGEYDFDSSFQGQEFQMFDFQEESMQIVKKFLIRYFEACKQEGYSTLQDPLSTFYDALCVGLNNECDDPNDFLQLSPENAGDFLNNQQETLRQPECGSSQGGFMKIPLSMQRERTRKLKLKDFVHYFDLPIEDAAKKMNICPTVLKKVCRRNGVLRWPYRKIKSIERKISKKVKILDAGDGGEKARALEDIQRHQQELAKVYEAFNQ</sequence>
<dbReference type="Pfam" id="PF02042">
    <property type="entry name" value="RWP-RK"/>
    <property type="match status" value="1"/>
</dbReference>
<dbReference type="GO" id="GO:0003700">
    <property type="term" value="F:DNA-binding transcription factor activity"/>
    <property type="evidence" value="ECO:0007669"/>
    <property type="project" value="InterPro"/>
</dbReference>
<dbReference type="InterPro" id="IPR003035">
    <property type="entry name" value="RWP-RK_dom"/>
</dbReference>
<dbReference type="GO" id="GO:0003677">
    <property type="term" value="F:DNA binding"/>
    <property type="evidence" value="ECO:0007669"/>
    <property type="project" value="UniProtKB-KW"/>
</dbReference>
<keyword evidence="5" id="KW-0804">Transcription</keyword>
<keyword evidence="3" id="KW-0175">Coiled coil</keyword>
<evidence type="ECO:0000313" key="10">
    <source>
        <dbReference type="RefSeq" id="XP_011088847.1"/>
    </source>
</evidence>
<evidence type="ECO:0000256" key="2">
    <source>
        <dbReference type="ARBA" id="ARBA00023015"/>
    </source>
</evidence>
<dbReference type="InParanoid" id="A0A6I9TV72"/>
<evidence type="ECO:0000313" key="9">
    <source>
        <dbReference type="Proteomes" id="UP000504604"/>
    </source>
</evidence>
<feature type="domain" description="RWP-RK" evidence="8">
    <location>
        <begin position="267"/>
        <end position="347"/>
    </location>
</feature>
<keyword evidence="6" id="KW-0539">Nucleus</keyword>
<evidence type="ECO:0000256" key="6">
    <source>
        <dbReference type="ARBA" id="ARBA00023242"/>
    </source>
</evidence>
<dbReference type="KEGG" id="sind:105169981"/>
<dbReference type="Proteomes" id="UP000504604">
    <property type="component" value="Linkage group LG1"/>
</dbReference>
<dbReference type="PANTHER" id="PTHR46373">
    <property type="entry name" value="PROTEIN RKD4"/>
    <property type="match status" value="1"/>
</dbReference>
<protein>
    <submittedName>
        <fullName evidence="10">Uncharacterized protein LOC105169981</fullName>
    </submittedName>
</protein>
<feature type="region of interest" description="Disordered" evidence="7">
    <location>
        <begin position="1"/>
        <end position="44"/>
    </location>
</feature>
<dbReference type="AlphaFoldDB" id="A0A6I9TV72"/>
<dbReference type="RefSeq" id="XP_011088847.1">
    <property type="nucleotide sequence ID" value="XM_011090545.2"/>
</dbReference>
<organism evidence="9 10">
    <name type="scientific">Sesamum indicum</name>
    <name type="common">Oriental sesame</name>
    <name type="synonym">Sesamum orientale</name>
    <dbReference type="NCBI Taxonomy" id="4182"/>
    <lineage>
        <taxon>Eukaryota</taxon>
        <taxon>Viridiplantae</taxon>
        <taxon>Streptophyta</taxon>
        <taxon>Embryophyta</taxon>
        <taxon>Tracheophyta</taxon>
        <taxon>Spermatophyta</taxon>
        <taxon>Magnoliopsida</taxon>
        <taxon>eudicotyledons</taxon>
        <taxon>Gunneridae</taxon>
        <taxon>Pentapetalae</taxon>
        <taxon>asterids</taxon>
        <taxon>lamiids</taxon>
        <taxon>Lamiales</taxon>
        <taxon>Pedaliaceae</taxon>
        <taxon>Sesamum</taxon>
    </lineage>
</organism>
<gene>
    <name evidence="10" type="primary">LOC105169981</name>
</gene>
<dbReference type="PANTHER" id="PTHR46373:SF5">
    <property type="entry name" value="RWP-RK DOMAIN PROTEIN"/>
    <property type="match status" value="1"/>
</dbReference>
<dbReference type="OrthoDB" id="6270329at2759"/>